<sequence>MPPKRKANVWAGQRRVAVPIQLHRCGALKRRQEERNLDNLMCHLISWLYTGMLCEEGKVALCVSHSSLMSFDRMKLRLGYWAVMIDSLEEAAITSLSSGSSVKDGQHVDSNLPVES</sequence>
<dbReference type="AlphaFoldDB" id="A0A7R9F466"/>
<accession>A0A7R9F466</accession>
<reference evidence="2" key="1">
    <citation type="submission" date="2020-11" db="EMBL/GenBank/DDBJ databases">
        <authorList>
            <person name="Tran Van P."/>
        </authorList>
    </citation>
    <scope>NUCLEOTIDE SEQUENCE</scope>
</reference>
<gene>
    <name evidence="2" type="ORF">TBIB3V08_LOCUS8922</name>
</gene>
<proteinExistence type="predicted"/>
<feature type="region of interest" description="Disordered" evidence="1">
    <location>
        <begin position="97"/>
        <end position="116"/>
    </location>
</feature>
<protein>
    <submittedName>
        <fullName evidence="2">Uncharacterized protein</fullName>
    </submittedName>
</protein>
<evidence type="ECO:0000313" key="2">
    <source>
        <dbReference type="EMBL" id="CAD7446595.1"/>
    </source>
</evidence>
<evidence type="ECO:0000256" key="1">
    <source>
        <dbReference type="SAM" id="MobiDB-lite"/>
    </source>
</evidence>
<dbReference type="EMBL" id="OD568132">
    <property type="protein sequence ID" value="CAD7446595.1"/>
    <property type="molecule type" value="Genomic_DNA"/>
</dbReference>
<name>A0A7R9F466_9NEOP</name>
<organism evidence="2">
    <name type="scientific">Timema bartmani</name>
    <dbReference type="NCBI Taxonomy" id="61472"/>
    <lineage>
        <taxon>Eukaryota</taxon>
        <taxon>Metazoa</taxon>
        <taxon>Ecdysozoa</taxon>
        <taxon>Arthropoda</taxon>
        <taxon>Hexapoda</taxon>
        <taxon>Insecta</taxon>
        <taxon>Pterygota</taxon>
        <taxon>Neoptera</taxon>
        <taxon>Polyneoptera</taxon>
        <taxon>Phasmatodea</taxon>
        <taxon>Timematodea</taxon>
        <taxon>Timematoidea</taxon>
        <taxon>Timematidae</taxon>
        <taxon>Timema</taxon>
    </lineage>
</organism>